<dbReference type="GO" id="GO:0005886">
    <property type="term" value="C:plasma membrane"/>
    <property type="evidence" value="ECO:0007669"/>
    <property type="project" value="UniProtKB-SubCell"/>
</dbReference>
<evidence type="ECO:0000313" key="12">
    <source>
        <dbReference type="Proteomes" id="UP001151234"/>
    </source>
</evidence>
<feature type="domain" description="ABC transporter" evidence="10">
    <location>
        <begin position="15"/>
        <end position="265"/>
    </location>
</feature>
<evidence type="ECO:0000256" key="4">
    <source>
        <dbReference type="ARBA" id="ARBA00022475"/>
    </source>
</evidence>
<sequence>MPHSQKNIHPSETVLSVQNLVTEFGIEDGVLRAIDDVSLEVKQGEVLGIVGESGSGKSVTGYSILGLIDAPGDVVDGKVMFHDTDLRKADEETLRQIRGDGIAMVFQDPTASLHPMLTIGVQMVDAVLAHRSISRRDAWVQSRDTLARVGIPSPGERMRAYPHELSGGMRQRVAIAIALLNQPDVMIADEPTTGLDVTIQAQILYEVQKLVEDTGTAVIWITHDLSIVAGLADRVAVMYAGRIVEEGRIADVIDRPAHPYTAGLLASVPDSNRDRRRLPQITGSIGEAHKLPGCRFAPRCKFASEACEVRPVFEEIAPGHKVACVETHRLASEFAEGANV</sequence>
<keyword evidence="6" id="KW-0547">Nucleotide-binding</keyword>
<evidence type="ECO:0000259" key="10">
    <source>
        <dbReference type="PROSITE" id="PS50893"/>
    </source>
</evidence>
<reference evidence="11" key="1">
    <citation type="submission" date="2022-11" db="EMBL/GenBank/DDBJ databases">
        <title>Draft genome sequence of Hoeflea poritis E7-10 and Hoeflea prorocentri PM5-8, separated from scleractinian coral Porites lutea and marine dinoflagellate.</title>
        <authorList>
            <person name="Zhang G."/>
            <person name="Wei Q."/>
            <person name="Cai L."/>
        </authorList>
    </citation>
    <scope>NUCLEOTIDE SEQUENCE</scope>
    <source>
        <strain evidence="11">PM5-8</strain>
    </source>
</reference>
<keyword evidence="4" id="KW-1003">Cell membrane</keyword>
<evidence type="ECO:0000256" key="6">
    <source>
        <dbReference type="ARBA" id="ARBA00022741"/>
    </source>
</evidence>
<keyword evidence="5" id="KW-0997">Cell inner membrane</keyword>
<dbReference type="PROSITE" id="PS50893">
    <property type="entry name" value="ABC_TRANSPORTER_2"/>
    <property type="match status" value="1"/>
</dbReference>
<evidence type="ECO:0000313" key="11">
    <source>
        <dbReference type="EMBL" id="MDA5397180.1"/>
    </source>
</evidence>
<dbReference type="PANTHER" id="PTHR43297:SF14">
    <property type="entry name" value="ATPASE AAA-TYPE CORE DOMAIN-CONTAINING PROTEIN"/>
    <property type="match status" value="1"/>
</dbReference>
<dbReference type="GO" id="GO:0015833">
    <property type="term" value="P:peptide transport"/>
    <property type="evidence" value="ECO:0007669"/>
    <property type="project" value="InterPro"/>
</dbReference>
<evidence type="ECO:0000256" key="3">
    <source>
        <dbReference type="ARBA" id="ARBA00022448"/>
    </source>
</evidence>
<dbReference type="AlphaFoldDB" id="A0A9X3ZG48"/>
<evidence type="ECO:0000256" key="5">
    <source>
        <dbReference type="ARBA" id="ARBA00022519"/>
    </source>
</evidence>
<evidence type="ECO:0000256" key="1">
    <source>
        <dbReference type="ARBA" id="ARBA00004417"/>
    </source>
</evidence>
<dbReference type="InterPro" id="IPR003593">
    <property type="entry name" value="AAA+_ATPase"/>
</dbReference>
<dbReference type="GO" id="GO:0016887">
    <property type="term" value="F:ATP hydrolysis activity"/>
    <property type="evidence" value="ECO:0007669"/>
    <property type="project" value="InterPro"/>
</dbReference>
<accession>A0A9X3ZG48</accession>
<dbReference type="GO" id="GO:0055085">
    <property type="term" value="P:transmembrane transport"/>
    <property type="evidence" value="ECO:0007669"/>
    <property type="project" value="UniProtKB-ARBA"/>
</dbReference>
<dbReference type="PANTHER" id="PTHR43297">
    <property type="entry name" value="OLIGOPEPTIDE TRANSPORT ATP-BINDING PROTEIN APPD"/>
    <property type="match status" value="1"/>
</dbReference>
<dbReference type="InterPro" id="IPR013563">
    <property type="entry name" value="Oligopep_ABC_C"/>
</dbReference>
<dbReference type="SUPFAM" id="SSF52540">
    <property type="entry name" value="P-loop containing nucleoside triphosphate hydrolases"/>
    <property type="match status" value="1"/>
</dbReference>
<evidence type="ECO:0000256" key="8">
    <source>
        <dbReference type="ARBA" id="ARBA00022967"/>
    </source>
</evidence>
<keyword evidence="8" id="KW-1278">Translocase</keyword>
<dbReference type="InterPro" id="IPR003439">
    <property type="entry name" value="ABC_transporter-like_ATP-bd"/>
</dbReference>
<proteinExistence type="inferred from homology"/>
<dbReference type="Gene3D" id="3.40.50.300">
    <property type="entry name" value="P-loop containing nucleotide triphosphate hydrolases"/>
    <property type="match status" value="1"/>
</dbReference>
<dbReference type="PROSITE" id="PS00211">
    <property type="entry name" value="ABC_TRANSPORTER_1"/>
    <property type="match status" value="1"/>
</dbReference>
<dbReference type="Pfam" id="PF00005">
    <property type="entry name" value="ABC_tran"/>
    <property type="match status" value="1"/>
</dbReference>
<dbReference type="NCBIfam" id="TIGR01727">
    <property type="entry name" value="oligo_HPY"/>
    <property type="match status" value="1"/>
</dbReference>
<keyword evidence="12" id="KW-1185">Reference proteome</keyword>
<dbReference type="SMART" id="SM00382">
    <property type="entry name" value="AAA"/>
    <property type="match status" value="1"/>
</dbReference>
<dbReference type="InterPro" id="IPR050388">
    <property type="entry name" value="ABC_Ni/Peptide_Import"/>
</dbReference>
<evidence type="ECO:0000256" key="7">
    <source>
        <dbReference type="ARBA" id="ARBA00022840"/>
    </source>
</evidence>
<dbReference type="EMBL" id="JAPJZI010000001">
    <property type="protein sequence ID" value="MDA5397180.1"/>
    <property type="molecule type" value="Genomic_DNA"/>
</dbReference>
<protein>
    <submittedName>
        <fullName evidence="11">ABC transporter ATP-binding protein</fullName>
    </submittedName>
</protein>
<keyword evidence="9" id="KW-0472">Membrane</keyword>
<comment type="subcellular location">
    <subcellularLocation>
        <location evidence="1">Cell inner membrane</location>
        <topology evidence="1">Peripheral membrane protein</topology>
    </subcellularLocation>
</comment>
<dbReference type="GO" id="GO:0005524">
    <property type="term" value="F:ATP binding"/>
    <property type="evidence" value="ECO:0007669"/>
    <property type="project" value="UniProtKB-KW"/>
</dbReference>
<keyword evidence="7 11" id="KW-0067">ATP-binding</keyword>
<comment type="similarity">
    <text evidence="2">Belongs to the ABC transporter superfamily.</text>
</comment>
<name>A0A9X3ZG48_9HYPH</name>
<dbReference type="Proteomes" id="UP001151234">
    <property type="component" value="Unassembled WGS sequence"/>
</dbReference>
<evidence type="ECO:0000256" key="2">
    <source>
        <dbReference type="ARBA" id="ARBA00005417"/>
    </source>
</evidence>
<dbReference type="FunFam" id="3.40.50.300:FF:000016">
    <property type="entry name" value="Oligopeptide ABC transporter ATP-binding component"/>
    <property type="match status" value="1"/>
</dbReference>
<dbReference type="CDD" id="cd03257">
    <property type="entry name" value="ABC_NikE_OppD_transporters"/>
    <property type="match status" value="1"/>
</dbReference>
<evidence type="ECO:0000256" key="9">
    <source>
        <dbReference type="ARBA" id="ARBA00023136"/>
    </source>
</evidence>
<dbReference type="RefSeq" id="WP_267993004.1">
    <property type="nucleotide sequence ID" value="NZ_JAPJZI010000001.1"/>
</dbReference>
<comment type="caution">
    <text evidence="11">The sequence shown here is derived from an EMBL/GenBank/DDBJ whole genome shotgun (WGS) entry which is preliminary data.</text>
</comment>
<organism evidence="11 12">
    <name type="scientific">Hoeflea prorocentri</name>
    <dbReference type="NCBI Taxonomy" id="1922333"/>
    <lineage>
        <taxon>Bacteria</taxon>
        <taxon>Pseudomonadati</taxon>
        <taxon>Pseudomonadota</taxon>
        <taxon>Alphaproteobacteria</taxon>
        <taxon>Hyphomicrobiales</taxon>
        <taxon>Rhizobiaceae</taxon>
        <taxon>Hoeflea</taxon>
    </lineage>
</organism>
<keyword evidence="3" id="KW-0813">Transport</keyword>
<dbReference type="InterPro" id="IPR017871">
    <property type="entry name" value="ABC_transporter-like_CS"/>
</dbReference>
<gene>
    <name evidence="11" type="ORF">OQ273_01235</name>
</gene>
<dbReference type="Pfam" id="PF08352">
    <property type="entry name" value="oligo_HPY"/>
    <property type="match status" value="1"/>
</dbReference>
<dbReference type="InterPro" id="IPR027417">
    <property type="entry name" value="P-loop_NTPase"/>
</dbReference>